<keyword evidence="1" id="KW-1185">Reference proteome</keyword>
<reference evidence="2" key="1">
    <citation type="submission" date="2025-08" db="UniProtKB">
        <authorList>
            <consortium name="RefSeq"/>
        </authorList>
    </citation>
    <scope>IDENTIFICATION</scope>
    <source>
        <tissue evidence="2">Whole Larva</tissue>
    </source>
</reference>
<dbReference type="Proteomes" id="UP000695000">
    <property type="component" value="Unplaced"/>
</dbReference>
<dbReference type="InterPro" id="IPR010562">
    <property type="entry name" value="Haemolymph_juvenile_hormone-bd"/>
</dbReference>
<organism evidence="1 2">
    <name type="scientific">Nicrophorus vespilloides</name>
    <name type="common">Boreal carrion beetle</name>
    <dbReference type="NCBI Taxonomy" id="110193"/>
    <lineage>
        <taxon>Eukaryota</taxon>
        <taxon>Metazoa</taxon>
        <taxon>Ecdysozoa</taxon>
        <taxon>Arthropoda</taxon>
        <taxon>Hexapoda</taxon>
        <taxon>Insecta</taxon>
        <taxon>Pterygota</taxon>
        <taxon>Neoptera</taxon>
        <taxon>Endopterygota</taxon>
        <taxon>Coleoptera</taxon>
        <taxon>Polyphaga</taxon>
        <taxon>Staphyliniformia</taxon>
        <taxon>Silphidae</taxon>
        <taxon>Nicrophorinae</taxon>
        <taxon>Nicrophorus</taxon>
    </lineage>
</organism>
<dbReference type="Gene3D" id="3.15.10.30">
    <property type="entry name" value="Haemolymph juvenile hormone binding protein"/>
    <property type="match status" value="1"/>
</dbReference>
<accession>A0ABM1N2B0</accession>
<dbReference type="RefSeq" id="XP_017780960.1">
    <property type="nucleotide sequence ID" value="XM_017925471.1"/>
</dbReference>
<name>A0ABM1N2B0_NICVS</name>
<dbReference type="Pfam" id="PF06585">
    <property type="entry name" value="JHBP"/>
    <property type="match status" value="1"/>
</dbReference>
<dbReference type="SMART" id="SM00700">
    <property type="entry name" value="JHBP"/>
    <property type="match status" value="1"/>
</dbReference>
<evidence type="ECO:0000313" key="1">
    <source>
        <dbReference type="Proteomes" id="UP000695000"/>
    </source>
</evidence>
<sequence>MSIPSIKVIPIAYSRLDLPDFHFGLWNYLITGMDEFEVEKVVVDFQNNEIKVQAFFPIIIGAGLVQIKGNLFNMNLDSMGPIHANVSNIIINYTLKISLVEKDGKQYMVKDSDEIKTKQTDGKLYIHIDNLSFGNETATQIMNDVLNTHNEQFLNILFPILQKSLKQLLDTVLNTLFKTYSFDDFFPK</sequence>
<protein>
    <submittedName>
        <fullName evidence="2">Uncharacterized protein LOC108565826</fullName>
    </submittedName>
</protein>
<dbReference type="InterPro" id="IPR038606">
    <property type="entry name" value="To_sf"/>
</dbReference>
<proteinExistence type="predicted"/>
<dbReference type="PANTHER" id="PTHR11008">
    <property type="entry name" value="PROTEIN TAKEOUT-LIKE PROTEIN"/>
    <property type="match status" value="1"/>
</dbReference>
<gene>
    <name evidence="2" type="primary">LOC108565826</name>
</gene>
<dbReference type="PANTHER" id="PTHR11008:SF41">
    <property type="entry name" value="RE70318P"/>
    <property type="match status" value="1"/>
</dbReference>
<dbReference type="GeneID" id="108565826"/>
<evidence type="ECO:0000313" key="2">
    <source>
        <dbReference type="RefSeq" id="XP_017780960.1"/>
    </source>
</evidence>